<protein>
    <submittedName>
        <fullName evidence="2">Methylglutaconyl-CoA hydratase</fullName>
    </submittedName>
</protein>
<organism evidence="2 3">
    <name type="scientific">Pontibacter indicus</name>
    <dbReference type="NCBI Taxonomy" id="1317125"/>
    <lineage>
        <taxon>Bacteria</taxon>
        <taxon>Pseudomonadati</taxon>
        <taxon>Bacteroidota</taxon>
        <taxon>Cytophagia</taxon>
        <taxon>Cytophagales</taxon>
        <taxon>Hymenobacteraceae</taxon>
        <taxon>Pontibacter</taxon>
    </lineage>
</organism>
<evidence type="ECO:0000313" key="3">
    <source>
        <dbReference type="Proteomes" id="UP000187181"/>
    </source>
</evidence>
<gene>
    <name evidence="2" type="ORF">SAMN05444128_1658</name>
</gene>
<dbReference type="InterPro" id="IPR014748">
    <property type="entry name" value="Enoyl-CoA_hydra_C"/>
</dbReference>
<dbReference type="Gene3D" id="1.10.12.10">
    <property type="entry name" value="Lyase 2-enoyl-coa Hydratase, Chain A, domain 2"/>
    <property type="match status" value="1"/>
</dbReference>
<dbReference type="Gene3D" id="3.90.226.10">
    <property type="entry name" value="2-enoyl-CoA Hydratase, Chain A, domain 1"/>
    <property type="match status" value="1"/>
</dbReference>
<dbReference type="InterPro" id="IPR001753">
    <property type="entry name" value="Enoyl-CoA_hydra/iso"/>
</dbReference>
<sequence>MTDTTQSPATQTMDFVHYEVKERVGYITLTRSEKRNALNAEMVTELKRAFAAAEDDETCKVIVLRAEGKVFCAGADLEYLQRLQQYDYHDNLADSTHLMELFRQIYTLKKVVIAQVHGHAIAGGCGLAAICDFTFAVPEAKFGYTEVKIGFIPAIVKVFLLRKIGEARAKQLLLTGDLISAEEAQTYGLVNYVVPAETLEERVFAFAQKLCRENSRQSMEVTKEMIARVQEMSLEEGLQYAAEMNAVARGSEDCQRGIDAFLNKQALTW</sequence>
<evidence type="ECO:0000313" key="2">
    <source>
        <dbReference type="EMBL" id="SIT86082.1"/>
    </source>
</evidence>
<dbReference type="RefSeq" id="WP_244554638.1">
    <property type="nucleotide sequence ID" value="NZ_FTPP01000001.1"/>
</dbReference>
<dbReference type="PANTHER" id="PTHR42964">
    <property type="entry name" value="ENOYL-COA HYDRATASE"/>
    <property type="match status" value="1"/>
</dbReference>
<dbReference type="Proteomes" id="UP000187181">
    <property type="component" value="Unassembled WGS sequence"/>
</dbReference>
<dbReference type="EMBL" id="FTPP01000001">
    <property type="protein sequence ID" value="SIT86082.1"/>
    <property type="molecule type" value="Genomic_DNA"/>
</dbReference>
<evidence type="ECO:0000256" key="1">
    <source>
        <dbReference type="ARBA" id="ARBA00005254"/>
    </source>
</evidence>
<accession>A0A1R3X6L8</accession>
<dbReference type="CDD" id="cd06558">
    <property type="entry name" value="crotonase-like"/>
    <property type="match status" value="1"/>
</dbReference>
<keyword evidence="3" id="KW-1185">Reference proteome</keyword>
<dbReference type="SUPFAM" id="SSF52096">
    <property type="entry name" value="ClpP/crotonase"/>
    <property type="match status" value="1"/>
</dbReference>
<reference evidence="3" key="1">
    <citation type="submission" date="2017-01" db="EMBL/GenBank/DDBJ databases">
        <authorList>
            <person name="Varghese N."/>
            <person name="Submissions S."/>
        </authorList>
    </citation>
    <scope>NUCLEOTIDE SEQUENCE [LARGE SCALE GENOMIC DNA]</scope>
    <source>
        <strain evidence="3">LP100</strain>
    </source>
</reference>
<dbReference type="STRING" id="1317125.SAMN05444128_1658"/>
<name>A0A1R3X6L8_9BACT</name>
<dbReference type="InterPro" id="IPR029045">
    <property type="entry name" value="ClpP/crotonase-like_dom_sf"/>
</dbReference>
<dbReference type="InterPro" id="IPR051683">
    <property type="entry name" value="Enoyl-CoA_Hydratase/Isomerase"/>
</dbReference>
<dbReference type="AlphaFoldDB" id="A0A1R3X6L8"/>
<comment type="similarity">
    <text evidence="1">Belongs to the enoyl-CoA hydratase/isomerase family.</text>
</comment>
<dbReference type="PANTHER" id="PTHR42964:SF1">
    <property type="entry name" value="POLYKETIDE BIOSYNTHESIS ENOYL-COA HYDRATASE PKSH-RELATED"/>
    <property type="match status" value="1"/>
</dbReference>
<dbReference type="Pfam" id="PF00378">
    <property type="entry name" value="ECH_1"/>
    <property type="match status" value="1"/>
</dbReference>
<dbReference type="GO" id="GO:0003824">
    <property type="term" value="F:catalytic activity"/>
    <property type="evidence" value="ECO:0007669"/>
    <property type="project" value="UniProtKB-ARBA"/>
</dbReference>
<proteinExistence type="inferred from homology"/>